<organism evidence="3 4">
    <name type="scientific">Paenibacillus residui</name>
    <dbReference type="NCBI Taxonomy" id="629724"/>
    <lineage>
        <taxon>Bacteria</taxon>
        <taxon>Bacillati</taxon>
        <taxon>Bacillota</taxon>
        <taxon>Bacilli</taxon>
        <taxon>Bacillales</taxon>
        <taxon>Paenibacillaceae</taxon>
        <taxon>Paenibacillus</taxon>
    </lineage>
</organism>
<feature type="transmembrane region" description="Helical" evidence="1">
    <location>
        <begin position="352"/>
        <end position="370"/>
    </location>
</feature>
<evidence type="ECO:0000256" key="1">
    <source>
        <dbReference type="SAM" id="Phobius"/>
    </source>
</evidence>
<reference evidence="4" key="1">
    <citation type="journal article" date="2019" name="Int. J. Syst. Evol. Microbiol.">
        <title>The Global Catalogue of Microorganisms (GCM) 10K type strain sequencing project: providing services to taxonomists for standard genome sequencing and annotation.</title>
        <authorList>
            <consortium name="The Broad Institute Genomics Platform"/>
            <consortium name="The Broad Institute Genome Sequencing Center for Infectious Disease"/>
            <person name="Wu L."/>
            <person name="Ma J."/>
        </authorList>
    </citation>
    <scope>NUCLEOTIDE SEQUENCE [LARGE SCALE GENOMIC DNA]</scope>
    <source>
        <strain evidence="4">CCUG 57263</strain>
    </source>
</reference>
<dbReference type="Pfam" id="PF02517">
    <property type="entry name" value="Rce1-like"/>
    <property type="match status" value="1"/>
</dbReference>
<dbReference type="RefSeq" id="WP_379285954.1">
    <property type="nucleotide sequence ID" value="NZ_JBHTIU010000008.1"/>
</dbReference>
<protein>
    <submittedName>
        <fullName evidence="3">CPBP family intramembrane glutamic endopeptidase</fullName>
        <ecNumber evidence="3">3.4.-.-</ecNumber>
    </submittedName>
</protein>
<dbReference type="InterPro" id="IPR003675">
    <property type="entry name" value="Rce1/LyrA-like_dom"/>
</dbReference>
<proteinExistence type="predicted"/>
<keyword evidence="1" id="KW-0812">Transmembrane</keyword>
<comment type="caution">
    <text evidence="3">The sequence shown here is derived from an EMBL/GenBank/DDBJ whole genome shotgun (WGS) entry which is preliminary data.</text>
</comment>
<name>A0ABW3D3X1_9BACL</name>
<gene>
    <name evidence="3" type="ORF">ACFQ03_03030</name>
</gene>
<keyword evidence="1" id="KW-0472">Membrane</keyword>
<dbReference type="EMBL" id="JBHTIU010000008">
    <property type="protein sequence ID" value="MFD0868110.1"/>
    <property type="molecule type" value="Genomic_DNA"/>
</dbReference>
<keyword evidence="1" id="KW-1133">Transmembrane helix</keyword>
<feature type="transmembrane region" description="Helical" evidence="1">
    <location>
        <begin position="449"/>
        <end position="467"/>
    </location>
</feature>
<sequence length="534" mass="60006">MVPHRINRPLIWLAIIGIVLYFGVILINLLPGVNGVEEELSGPKVTEEQAADLARQFVHTKQPDYTPNKINIIYQSDKGLSGYLQKAKLTEEYSTRYGDNYPLDYWEVQMFDSRNRLNWIIFVGLNEPKVTAWNQKQAAPASSGSQESRRLLAESFLAENGYDPADLQLMQGSRSSLLMYESAKESIGESRLQLGVAVRGEEVVGFVPSFSVPESFRQWLAGQERSAGLMSYIGLGGMFLLSIAALILVIINRKKVRFSRGILFALIFAGLYGLHTINSWPGASTQIPPEDAAIFNVVYIVFTFLIIALLAGAQYFAAISGDQLWRAQGWNPWPRWRDSNFGEDMFYGMGRGYLLCLFILGVQQVLFFIAGEAFDSFAVNDPTQSVLNMYWPALFPLLAWMAGTSEEIMYRLFGIALFQKWFRLRFLAVLVPSIIWALGHTGYTIYPSYTRLFEVAVLGIIFGYIFLKYGLMTAIFTHVTMDIILMALSLMTTTPSTSNILIGVGYILMPAITGYILMWIHSLFRKRSGPASTV</sequence>
<keyword evidence="3" id="KW-0378">Hydrolase</keyword>
<feature type="transmembrane region" description="Helical" evidence="1">
    <location>
        <begin position="229"/>
        <end position="251"/>
    </location>
</feature>
<keyword evidence="4" id="KW-1185">Reference proteome</keyword>
<feature type="transmembrane region" description="Helical" evidence="1">
    <location>
        <begin position="500"/>
        <end position="520"/>
    </location>
</feature>
<feature type="transmembrane region" description="Helical" evidence="1">
    <location>
        <begin position="258"/>
        <end position="277"/>
    </location>
</feature>
<accession>A0ABW3D3X1</accession>
<evidence type="ECO:0000313" key="3">
    <source>
        <dbReference type="EMBL" id="MFD0868110.1"/>
    </source>
</evidence>
<feature type="transmembrane region" description="Helical" evidence="1">
    <location>
        <begin position="297"/>
        <end position="318"/>
    </location>
</feature>
<evidence type="ECO:0000313" key="4">
    <source>
        <dbReference type="Proteomes" id="UP001597120"/>
    </source>
</evidence>
<feature type="transmembrane region" description="Helical" evidence="1">
    <location>
        <begin position="12"/>
        <end position="30"/>
    </location>
</feature>
<feature type="transmembrane region" description="Helical" evidence="1">
    <location>
        <begin position="422"/>
        <end position="443"/>
    </location>
</feature>
<feature type="domain" description="CAAX prenyl protease 2/Lysostaphin resistance protein A-like" evidence="2">
    <location>
        <begin position="392"/>
        <end position="483"/>
    </location>
</feature>
<dbReference type="EC" id="3.4.-.-" evidence="3"/>
<dbReference type="GO" id="GO:0016787">
    <property type="term" value="F:hydrolase activity"/>
    <property type="evidence" value="ECO:0007669"/>
    <property type="project" value="UniProtKB-KW"/>
</dbReference>
<evidence type="ECO:0000259" key="2">
    <source>
        <dbReference type="Pfam" id="PF02517"/>
    </source>
</evidence>
<dbReference type="Proteomes" id="UP001597120">
    <property type="component" value="Unassembled WGS sequence"/>
</dbReference>
<feature type="transmembrane region" description="Helical" evidence="1">
    <location>
        <begin position="390"/>
        <end position="410"/>
    </location>
</feature>